<organism evidence="4 5">
    <name type="scientific">Parascaris univalens</name>
    <name type="common">Nematode worm</name>
    <dbReference type="NCBI Taxonomy" id="6257"/>
    <lineage>
        <taxon>Eukaryota</taxon>
        <taxon>Metazoa</taxon>
        <taxon>Ecdysozoa</taxon>
        <taxon>Nematoda</taxon>
        <taxon>Chromadorea</taxon>
        <taxon>Rhabditida</taxon>
        <taxon>Spirurina</taxon>
        <taxon>Ascaridomorpha</taxon>
        <taxon>Ascaridoidea</taxon>
        <taxon>Ascarididae</taxon>
        <taxon>Parascaris</taxon>
    </lineage>
</organism>
<feature type="compositionally biased region" description="Polar residues" evidence="2">
    <location>
        <begin position="795"/>
        <end position="818"/>
    </location>
</feature>
<dbReference type="Gene3D" id="2.30.29.30">
    <property type="entry name" value="Pleckstrin-homology domain (PH domain)/Phosphotyrosine-binding domain (PTB)"/>
    <property type="match status" value="1"/>
</dbReference>
<dbReference type="InterPro" id="IPR011993">
    <property type="entry name" value="PH-like_dom_sf"/>
</dbReference>
<feature type="region of interest" description="Disordered" evidence="2">
    <location>
        <begin position="483"/>
        <end position="502"/>
    </location>
</feature>
<dbReference type="Pfam" id="PF00022">
    <property type="entry name" value="Actin"/>
    <property type="match status" value="1"/>
</dbReference>
<dbReference type="SMART" id="SM00268">
    <property type="entry name" value="ACTIN"/>
    <property type="match status" value="1"/>
</dbReference>
<feature type="compositionally biased region" description="Basic and acidic residues" evidence="2">
    <location>
        <begin position="226"/>
        <end position="246"/>
    </location>
</feature>
<dbReference type="PANTHER" id="PTHR11937">
    <property type="entry name" value="ACTIN"/>
    <property type="match status" value="1"/>
</dbReference>
<evidence type="ECO:0000313" key="4">
    <source>
        <dbReference type="Proteomes" id="UP000887569"/>
    </source>
</evidence>
<feature type="region of interest" description="Disordered" evidence="2">
    <location>
        <begin position="617"/>
        <end position="645"/>
    </location>
</feature>
<proteinExistence type="inferred from homology"/>
<accession>A0A915BTQ9</accession>
<dbReference type="InterPro" id="IPR001849">
    <property type="entry name" value="PH_domain"/>
</dbReference>
<dbReference type="InterPro" id="IPR004000">
    <property type="entry name" value="Actin"/>
</dbReference>
<feature type="region of interest" description="Disordered" evidence="2">
    <location>
        <begin position="872"/>
        <end position="891"/>
    </location>
</feature>
<feature type="region of interest" description="Disordered" evidence="2">
    <location>
        <begin position="226"/>
        <end position="260"/>
    </location>
</feature>
<evidence type="ECO:0000256" key="1">
    <source>
        <dbReference type="RuleBase" id="RU000487"/>
    </source>
</evidence>
<feature type="region of interest" description="Disordered" evidence="2">
    <location>
        <begin position="325"/>
        <end position="363"/>
    </location>
</feature>
<dbReference type="InterPro" id="IPR043129">
    <property type="entry name" value="ATPase_NBD"/>
</dbReference>
<feature type="compositionally biased region" description="Basic and acidic residues" evidence="2">
    <location>
        <begin position="325"/>
        <end position="334"/>
    </location>
</feature>
<dbReference type="WBParaSite" id="PgR055_g046_t01">
    <property type="protein sequence ID" value="PgR055_g046_t01"/>
    <property type="gene ID" value="PgR055_g046"/>
</dbReference>
<name>A0A915BTQ9_PARUN</name>
<dbReference type="SUPFAM" id="SSF53067">
    <property type="entry name" value="Actin-like ATPase domain"/>
    <property type="match status" value="2"/>
</dbReference>
<dbReference type="SMART" id="SM00233">
    <property type="entry name" value="PH"/>
    <property type="match status" value="1"/>
</dbReference>
<dbReference type="Proteomes" id="UP000887569">
    <property type="component" value="Unplaced"/>
</dbReference>
<dbReference type="Gene3D" id="3.90.640.10">
    <property type="entry name" value="Actin, Chain A, domain 4"/>
    <property type="match status" value="1"/>
</dbReference>
<feature type="region of interest" description="Disordered" evidence="2">
    <location>
        <begin position="793"/>
        <end position="818"/>
    </location>
</feature>
<protein>
    <submittedName>
        <fullName evidence="5">PH domain-containing protein</fullName>
    </submittedName>
</protein>
<feature type="domain" description="PH" evidence="3">
    <location>
        <begin position="1024"/>
        <end position="1127"/>
    </location>
</feature>
<evidence type="ECO:0000256" key="2">
    <source>
        <dbReference type="SAM" id="MobiDB-lite"/>
    </source>
</evidence>
<keyword evidence="4" id="KW-1185">Reference proteome</keyword>
<feature type="compositionally biased region" description="Low complexity" evidence="2">
    <location>
        <begin position="621"/>
        <end position="634"/>
    </location>
</feature>
<feature type="compositionally biased region" description="Polar residues" evidence="2">
    <location>
        <begin position="490"/>
        <end position="502"/>
    </location>
</feature>
<feature type="compositionally biased region" description="Basic and acidic residues" evidence="2">
    <location>
        <begin position="31"/>
        <end position="41"/>
    </location>
</feature>
<feature type="region of interest" description="Disordered" evidence="2">
    <location>
        <begin position="31"/>
        <end position="64"/>
    </location>
</feature>
<sequence length="1524" mass="168782">MRMEEADEQECPPSRLKTLCEEYGPIKDHLSEKRKVRKESAKVSSPAVMIRRKDTPPATPTTPVRRSLLLGFARSSEATTSFNEADEVGYAKNEEKKATVQSVLYSPGSIPQIAVQVVEQPLGRANIVDNVDIAPKSSYDASISADASLISADQQRTAVSMEQTPLADTKSEASENGKRMANDQIKIVSEPVKWEQGFSSAVIRQMSRSNKWIPVEEEDEQVRLRREEFHSRSHAPSLRDEKGREKPHVHKVSSISSGSLDVKRKANVMSDDARSKSPALVNMHRVGGAYSRSLSFNGMSSLPQQTPALIPQLSRNKRPASLHLNEHATSDSKPHSPTVTPAWSPAHSYVPPTSPRRPMKDRNPPLSPRHHYVPMLHHNFSRPTSPSIVIRPSRSRTFELFSQFAERPARIDGLNTKRHSLPLFTREASEEDRDRSNKRTSIGVTSPISGVATLTSPSLVGEQARTFPRVNRHPYVPRIERLHREDDKQTSLTPTFRPQNEDTLTASSFSLPLQQNVGYSRSVTESDLNAGRLKNSGSLVETASGSERFISGSSYANSELSKSTPNVAQILSPPPSRSSFHQPIYDSLPSYLSKSALSPSPFAETIKSSAKSTVKNSQGGAISALSSNNPLSPSRTEKRGANSTAEAVDFFEPTDRVESIQRPPEFSLPLTREPVLSLTAELQSSPVSTKSSLPGGSLGDYYRIFQPTAYRSPDQDFIRHEVKVVQEHSPVEHRSSKPVPVAVASSASQKFLRHKVTSLPVPTSPLQQSSEVPSSPLNRRLVYKEFAALQPAKVTRTTSQGSYSNPEQQDRSALSSSVNEKLLHEEARTTPLSPPLGHNLLVGKSPVKSSASYKISVVEPLSPLSTQVNADSVSQSTVRRSTISGPPSNAQLDEKENVERFGPIKERFKNATLFFEEKAAEIQRANRSLKPKPITYKFTPFKSPTSSVRYSPIAQSPSFANGSFALMPAVNVSPPAQVVNNVLLEKFDAEDSPGCAQWNPKLLIDKLYEIDYSPRKESKRNRFTNMEGHLDVPVDDKNIIAELQKSWTQKYFRTRDGRLQWFASHFADDYPVGEILLSGCEVDANKEEGTLSICGGRDRVKVIVRVPLTSNLFDKWRKAITSHSASSYLDSFVHPVYPQLPHINEKVAIIELGSCSIRAGVLTMEPSLPQSFFPAIVLVKANGETMVGADALSPENRHSGELIRPIHSSDPTLERYSINKVALKACFQKCITDLRIDPRRYRVLLSIPQNIPTVLIADILKIVLQELRFLGAAISRQPSLILYSYDVTTGVVVDIGDRLNIVPVIDGYVLDSATVSLPYGALQITNALQAKLAETNNGLYTFRSPVERLILRYIMEQACYVSTSFEEDVKKCRDRLENVDLIVSLDEFQPTSEMLSTFKIDSARFTAPEGLFKPNRWGLDIKALHQLIHEAIQLAPIDSRKTLLRNIYLAGGASLLPGLAERLELEISALVAPTIHTQVHLSPWRYNAAYLGAQIIASSTQFDTTCVTLDNLNEFINQLQCSTF</sequence>
<reference evidence="5" key="1">
    <citation type="submission" date="2022-11" db="UniProtKB">
        <authorList>
            <consortium name="WormBaseParasite"/>
        </authorList>
    </citation>
    <scope>IDENTIFICATION</scope>
</reference>
<dbReference type="Gene3D" id="3.30.420.40">
    <property type="match status" value="2"/>
</dbReference>
<evidence type="ECO:0000259" key="3">
    <source>
        <dbReference type="SMART" id="SM00233"/>
    </source>
</evidence>
<dbReference type="CDD" id="cd10169">
    <property type="entry name" value="ASKHA_NBD_actin-like"/>
    <property type="match status" value="1"/>
</dbReference>
<evidence type="ECO:0000313" key="5">
    <source>
        <dbReference type="WBParaSite" id="PgR055_g046_t01"/>
    </source>
</evidence>
<comment type="similarity">
    <text evidence="1">Belongs to the actin family.</text>
</comment>